<dbReference type="InterPro" id="IPR052927">
    <property type="entry name" value="DCC_oxidoreductase"/>
</dbReference>
<dbReference type="STRING" id="54914.AV540_09390"/>
<dbReference type="Pfam" id="PF04134">
    <property type="entry name" value="DCC1-like"/>
    <property type="match status" value="1"/>
</dbReference>
<gene>
    <name evidence="1" type="primary">yuxK</name>
    <name evidence="1" type="ORF">BPA01_09940</name>
</gene>
<dbReference type="RefSeq" id="WP_122965675.1">
    <property type="nucleotide sequence ID" value="NZ_BJMH01000004.1"/>
</dbReference>
<evidence type="ECO:0000313" key="2">
    <source>
        <dbReference type="Proteomes" id="UP000316882"/>
    </source>
</evidence>
<accession>A0A4Y3PD54</accession>
<keyword evidence="2" id="KW-1185">Reference proteome</keyword>
<dbReference type="PANTHER" id="PTHR33639">
    <property type="entry name" value="THIOL-DISULFIDE OXIDOREDUCTASE DCC"/>
    <property type="match status" value="1"/>
</dbReference>
<name>A0A4Y3PD54_BREPA</name>
<dbReference type="GO" id="GO:0015035">
    <property type="term" value="F:protein-disulfide reductase activity"/>
    <property type="evidence" value="ECO:0007669"/>
    <property type="project" value="InterPro"/>
</dbReference>
<comment type="caution">
    <text evidence="1">The sequence shown here is derived from an EMBL/GenBank/DDBJ whole genome shotgun (WGS) entry which is preliminary data.</text>
</comment>
<organism evidence="1 2">
    <name type="scientific">Brevibacillus parabrevis</name>
    <dbReference type="NCBI Taxonomy" id="54914"/>
    <lineage>
        <taxon>Bacteria</taxon>
        <taxon>Bacillati</taxon>
        <taxon>Bacillota</taxon>
        <taxon>Bacilli</taxon>
        <taxon>Bacillales</taxon>
        <taxon>Paenibacillaceae</taxon>
        <taxon>Brevibacillus</taxon>
    </lineage>
</organism>
<dbReference type="Proteomes" id="UP000316882">
    <property type="component" value="Unassembled WGS sequence"/>
</dbReference>
<evidence type="ECO:0008006" key="3">
    <source>
        <dbReference type="Google" id="ProtNLM"/>
    </source>
</evidence>
<dbReference type="PANTHER" id="PTHR33639:SF2">
    <property type="entry name" value="DUF393 DOMAIN-CONTAINING PROTEIN"/>
    <property type="match status" value="1"/>
</dbReference>
<proteinExistence type="predicted"/>
<sequence>MKPTSTPLQHPDNLLFFDGECHMCNSAVQFVLKRDSSGAIHFASLQSETAKQILSSHQYDATQLSSVVFLANGRLYTKSDAVLQVARKLSGAWPLCFYLGRFLPRPARDFIYDWVARNRYRWFGKQEQCMLPTRAIKARFLD</sequence>
<evidence type="ECO:0000313" key="1">
    <source>
        <dbReference type="EMBL" id="GEB31414.1"/>
    </source>
</evidence>
<dbReference type="AlphaFoldDB" id="A0A4Y3PD54"/>
<protein>
    <recommendedName>
        <fullName evidence="3">Thiol-disulfide oxidoreductase</fullName>
    </recommendedName>
</protein>
<reference evidence="1 2" key="1">
    <citation type="submission" date="2019-06" db="EMBL/GenBank/DDBJ databases">
        <title>Whole genome shotgun sequence of Brevibacillus parabrevis NBRC 12334.</title>
        <authorList>
            <person name="Hosoyama A."/>
            <person name="Uohara A."/>
            <person name="Ohji S."/>
            <person name="Ichikawa N."/>
        </authorList>
    </citation>
    <scope>NUCLEOTIDE SEQUENCE [LARGE SCALE GENOMIC DNA]</scope>
    <source>
        <strain evidence="1 2">NBRC 12334</strain>
    </source>
</reference>
<dbReference type="EMBL" id="BJMH01000004">
    <property type="protein sequence ID" value="GEB31414.1"/>
    <property type="molecule type" value="Genomic_DNA"/>
</dbReference>
<dbReference type="InterPro" id="IPR007263">
    <property type="entry name" value="DCC1-like"/>
</dbReference>